<sequence length="184" mass="20460">MEPNKQSPAQLRNVFGANLRKLAESYASVSDLSRQLSINRTQFNRYLSGESFPRPDILARICSFFGVDARIMLEPIDSLTCPPDPFSCAYLRNFVGAGNRQVSQDDFPSGFYRFSRRSFVDPDRFVVSVVMVGREGEIPCCAALRQEKRCASRACPPVPDRVNSGAPSCARTRESPSSPRAVTQ</sequence>
<dbReference type="EMBL" id="JBHSWG010000001">
    <property type="protein sequence ID" value="MFC6759954.1"/>
    <property type="molecule type" value="Genomic_DNA"/>
</dbReference>
<accession>A0ABW2B2Z9</accession>
<dbReference type="SUPFAM" id="SSF47413">
    <property type="entry name" value="lambda repressor-like DNA-binding domains"/>
    <property type="match status" value="1"/>
</dbReference>
<feature type="compositionally biased region" description="Polar residues" evidence="1">
    <location>
        <begin position="175"/>
        <end position="184"/>
    </location>
</feature>
<dbReference type="SMART" id="SM00530">
    <property type="entry name" value="HTH_XRE"/>
    <property type="match status" value="1"/>
</dbReference>
<keyword evidence="4" id="KW-1185">Reference proteome</keyword>
<dbReference type="Proteomes" id="UP001596353">
    <property type="component" value="Unassembled WGS sequence"/>
</dbReference>
<gene>
    <name evidence="3" type="ORF">ACFQFQ_11345</name>
</gene>
<dbReference type="Pfam" id="PF13560">
    <property type="entry name" value="HTH_31"/>
    <property type="match status" value="1"/>
</dbReference>
<evidence type="ECO:0000313" key="3">
    <source>
        <dbReference type="EMBL" id="MFC6759954.1"/>
    </source>
</evidence>
<feature type="region of interest" description="Disordered" evidence="1">
    <location>
        <begin position="154"/>
        <end position="184"/>
    </location>
</feature>
<evidence type="ECO:0000313" key="4">
    <source>
        <dbReference type="Proteomes" id="UP001596353"/>
    </source>
</evidence>
<feature type="domain" description="HTH cro/C1-type" evidence="2">
    <location>
        <begin position="28"/>
        <end position="72"/>
    </location>
</feature>
<comment type="caution">
    <text evidence="3">The sequence shown here is derived from an EMBL/GenBank/DDBJ whole genome shotgun (WGS) entry which is preliminary data.</text>
</comment>
<name>A0ABW2B2Z9_9RHOB</name>
<dbReference type="InterPro" id="IPR001387">
    <property type="entry name" value="Cro/C1-type_HTH"/>
</dbReference>
<dbReference type="InterPro" id="IPR010982">
    <property type="entry name" value="Lambda_DNA-bd_dom_sf"/>
</dbReference>
<dbReference type="CDD" id="cd00093">
    <property type="entry name" value="HTH_XRE"/>
    <property type="match status" value="1"/>
</dbReference>
<evidence type="ECO:0000259" key="2">
    <source>
        <dbReference type="PROSITE" id="PS50943"/>
    </source>
</evidence>
<dbReference type="Gene3D" id="1.10.260.40">
    <property type="entry name" value="lambda repressor-like DNA-binding domains"/>
    <property type="match status" value="1"/>
</dbReference>
<proteinExistence type="predicted"/>
<dbReference type="PROSITE" id="PS50943">
    <property type="entry name" value="HTH_CROC1"/>
    <property type="match status" value="1"/>
</dbReference>
<organism evidence="3 4">
    <name type="scientific">Sulfitobacter porphyrae</name>
    <dbReference type="NCBI Taxonomy" id="1246864"/>
    <lineage>
        <taxon>Bacteria</taxon>
        <taxon>Pseudomonadati</taxon>
        <taxon>Pseudomonadota</taxon>
        <taxon>Alphaproteobacteria</taxon>
        <taxon>Rhodobacterales</taxon>
        <taxon>Roseobacteraceae</taxon>
        <taxon>Sulfitobacter</taxon>
    </lineage>
</organism>
<protein>
    <submittedName>
        <fullName evidence="3">Helix-turn-helix domain-containing protein</fullName>
    </submittedName>
</protein>
<evidence type="ECO:0000256" key="1">
    <source>
        <dbReference type="SAM" id="MobiDB-lite"/>
    </source>
</evidence>
<reference evidence="4" key="1">
    <citation type="journal article" date="2019" name="Int. J. Syst. Evol. Microbiol.">
        <title>The Global Catalogue of Microorganisms (GCM) 10K type strain sequencing project: providing services to taxonomists for standard genome sequencing and annotation.</title>
        <authorList>
            <consortium name="The Broad Institute Genomics Platform"/>
            <consortium name="The Broad Institute Genome Sequencing Center for Infectious Disease"/>
            <person name="Wu L."/>
            <person name="Ma J."/>
        </authorList>
    </citation>
    <scope>NUCLEOTIDE SEQUENCE [LARGE SCALE GENOMIC DNA]</scope>
    <source>
        <strain evidence="4">CCUG 66188</strain>
    </source>
</reference>